<dbReference type="EMBL" id="JAHHIF010000038">
    <property type="protein sequence ID" value="MBW4547269.1"/>
    <property type="molecule type" value="Genomic_DNA"/>
</dbReference>
<gene>
    <name evidence="2" type="ORF">KME25_22950</name>
</gene>
<sequence length="88" mass="10071">MLMNVLLLSIGLWAVWTGIKVCEQVHGIALVLTGLIVLVWGLTVSPLWLQILVEVALIALGQFLYKLYAKEFLRNRRRYTKRLSDCTQ</sequence>
<evidence type="ECO:0000313" key="3">
    <source>
        <dbReference type="Proteomes" id="UP000753908"/>
    </source>
</evidence>
<dbReference type="Proteomes" id="UP000753908">
    <property type="component" value="Unassembled WGS sequence"/>
</dbReference>
<keyword evidence="1" id="KW-0472">Membrane</keyword>
<name>A0A951PR37_9CYAN</name>
<evidence type="ECO:0000256" key="1">
    <source>
        <dbReference type="SAM" id="Phobius"/>
    </source>
</evidence>
<protein>
    <submittedName>
        <fullName evidence="2">Uncharacterized protein</fullName>
    </submittedName>
</protein>
<accession>A0A951PR37</accession>
<organism evidence="2 3">
    <name type="scientific">Symplocastrum torsivum CPER-KK1</name>
    <dbReference type="NCBI Taxonomy" id="450513"/>
    <lineage>
        <taxon>Bacteria</taxon>
        <taxon>Bacillati</taxon>
        <taxon>Cyanobacteriota</taxon>
        <taxon>Cyanophyceae</taxon>
        <taxon>Oscillatoriophycideae</taxon>
        <taxon>Oscillatoriales</taxon>
        <taxon>Microcoleaceae</taxon>
        <taxon>Symplocastrum</taxon>
    </lineage>
</organism>
<proteinExistence type="predicted"/>
<keyword evidence="1" id="KW-0812">Transmembrane</keyword>
<comment type="caution">
    <text evidence="2">The sequence shown here is derived from an EMBL/GenBank/DDBJ whole genome shotgun (WGS) entry which is preliminary data.</text>
</comment>
<reference evidence="2" key="2">
    <citation type="journal article" date="2022" name="Microbiol. Resour. Announc.">
        <title>Metagenome Sequencing to Explore Phylogenomics of Terrestrial Cyanobacteria.</title>
        <authorList>
            <person name="Ward R.D."/>
            <person name="Stajich J.E."/>
            <person name="Johansen J.R."/>
            <person name="Huntemann M."/>
            <person name="Clum A."/>
            <person name="Foster B."/>
            <person name="Foster B."/>
            <person name="Roux S."/>
            <person name="Palaniappan K."/>
            <person name="Varghese N."/>
            <person name="Mukherjee S."/>
            <person name="Reddy T.B.K."/>
            <person name="Daum C."/>
            <person name="Copeland A."/>
            <person name="Chen I.A."/>
            <person name="Ivanova N.N."/>
            <person name="Kyrpides N.C."/>
            <person name="Shapiro N."/>
            <person name="Eloe-Fadrosh E.A."/>
            <person name="Pietrasiak N."/>
        </authorList>
    </citation>
    <scope>NUCLEOTIDE SEQUENCE</scope>
    <source>
        <strain evidence="2">CPER-KK1</strain>
    </source>
</reference>
<feature type="transmembrane region" description="Helical" evidence="1">
    <location>
        <begin position="48"/>
        <end position="68"/>
    </location>
</feature>
<keyword evidence="1" id="KW-1133">Transmembrane helix</keyword>
<dbReference type="AlphaFoldDB" id="A0A951PR37"/>
<evidence type="ECO:0000313" key="2">
    <source>
        <dbReference type="EMBL" id="MBW4547269.1"/>
    </source>
</evidence>
<reference evidence="2" key="1">
    <citation type="submission" date="2021-05" db="EMBL/GenBank/DDBJ databases">
        <authorList>
            <person name="Pietrasiak N."/>
            <person name="Ward R."/>
            <person name="Stajich J.E."/>
            <person name="Kurbessoian T."/>
        </authorList>
    </citation>
    <scope>NUCLEOTIDE SEQUENCE</scope>
    <source>
        <strain evidence="2">CPER-KK1</strain>
    </source>
</reference>